<dbReference type="Proteomes" id="UP000008068">
    <property type="component" value="Unassembled WGS sequence"/>
</dbReference>
<organism evidence="2">
    <name type="scientific">Caenorhabditis brenneri</name>
    <name type="common">Nematode worm</name>
    <dbReference type="NCBI Taxonomy" id="135651"/>
    <lineage>
        <taxon>Eukaryota</taxon>
        <taxon>Metazoa</taxon>
        <taxon>Ecdysozoa</taxon>
        <taxon>Nematoda</taxon>
        <taxon>Chromadorea</taxon>
        <taxon>Rhabditida</taxon>
        <taxon>Rhabditina</taxon>
        <taxon>Rhabditomorpha</taxon>
        <taxon>Rhabditoidea</taxon>
        <taxon>Rhabditidae</taxon>
        <taxon>Peloderinae</taxon>
        <taxon>Caenorhabditis</taxon>
    </lineage>
</organism>
<dbReference type="EMBL" id="GL379798">
    <property type="protein sequence ID" value="EGT33715.1"/>
    <property type="molecule type" value="Genomic_DNA"/>
</dbReference>
<name>G0MK15_CAEBE</name>
<keyword evidence="2" id="KW-1185">Reference proteome</keyword>
<dbReference type="InParanoid" id="G0MK15"/>
<gene>
    <name evidence="1" type="ORF">CAEBREN_28266</name>
</gene>
<protein>
    <submittedName>
        <fullName evidence="1">Uncharacterized protein</fullName>
    </submittedName>
</protein>
<dbReference type="AlphaFoldDB" id="G0MK15"/>
<dbReference type="HOGENOM" id="CLU_2640275_0_0_1"/>
<evidence type="ECO:0000313" key="2">
    <source>
        <dbReference type="Proteomes" id="UP000008068"/>
    </source>
</evidence>
<proteinExistence type="predicted"/>
<sequence>MFVIGTVTYLDLKIRKFILIVQASIFELPHPYLSREFLRITIRNLEHFLLILSISYDTSMVFMSSVFGEQKENSFLF</sequence>
<evidence type="ECO:0000313" key="1">
    <source>
        <dbReference type="EMBL" id="EGT33715.1"/>
    </source>
</evidence>
<accession>G0MK15</accession>
<reference evidence="2" key="1">
    <citation type="submission" date="2011-07" db="EMBL/GenBank/DDBJ databases">
        <authorList>
            <consortium name="Caenorhabditis brenneri Sequencing and Analysis Consortium"/>
            <person name="Wilson R.K."/>
        </authorList>
    </citation>
    <scope>NUCLEOTIDE SEQUENCE [LARGE SCALE GENOMIC DNA]</scope>
    <source>
        <strain evidence="2">PB2801</strain>
    </source>
</reference>